<organism evidence="3 4">
    <name type="scientific">Aduncisulcus paluster</name>
    <dbReference type="NCBI Taxonomy" id="2918883"/>
    <lineage>
        <taxon>Eukaryota</taxon>
        <taxon>Metamonada</taxon>
        <taxon>Carpediemonas-like organisms</taxon>
        <taxon>Aduncisulcus</taxon>
    </lineage>
</organism>
<sequence>MEVFHKKDDTTKMIPEPHNPPLSSQTQKDAQKSLDIFSDAVSLSDVEKEWKDTSWLQKQVLLLQQENQVLKLQEAEDRERIEILLNFIRHPTESVVIGIGKEPAQLQLDSSQILSISSTGQTFTKSFTHRIKGLGEIYHSRHADMIERHNEELRKALKTQRMICERTIHKVCEHCAEIEEESHRVLTHAKDRVLQMECVLAASRRDCQVLGERMKELEIAAKNAERERDLLKQELSESIVRERAKARAQLVQLSKDGERKLFIEKNSHEKLSESIVRERAKARAQLVQLSKDGERKLFIEKNSHEKVLKQLRKKIEENQKVFVEKSEQYAVVARQQELKASKAVRDLKFALQKIKRLEMYGIKE</sequence>
<feature type="coiled-coil region" evidence="1">
    <location>
        <begin position="301"/>
        <end position="328"/>
    </location>
</feature>
<name>A0ABQ5K808_9EUKA</name>
<evidence type="ECO:0000313" key="4">
    <source>
        <dbReference type="Proteomes" id="UP001057375"/>
    </source>
</evidence>
<gene>
    <name evidence="3" type="ORF">ADUPG1_013527</name>
</gene>
<dbReference type="EMBL" id="BQXS01012689">
    <property type="protein sequence ID" value="GKT26912.1"/>
    <property type="molecule type" value="Genomic_DNA"/>
</dbReference>
<reference evidence="3" key="1">
    <citation type="submission" date="2022-03" db="EMBL/GenBank/DDBJ databases">
        <title>Draft genome sequence of Aduncisulcus paluster, a free-living microaerophilic Fornicata.</title>
        <authorList>
            <person name="Yuyama I."/>
            <person name="Kume K."/>
            <person name="Tamura T."/>
            <person name="Inagaki Y."/>
            <person name="Hashimoto T."/>
        </authorList>
    </citation>
    <scope>NUCLEOTIDE SEQUENCE</scope>
    <source>
        <strain evidence="3">NY0171</strain>
    </source>
</reference>
<feature type="coiled-coil region" evidence="1">
    <location>
        <begin position="207"/>
        <end position="241"/>
    </location>
</feature>
<keyword evidence="4" id="KW-1185">Reference proteome</keyword>
<evidence type="ECO:0000256" key="1">
    <source>
        <dbReference type="SAM" id="Coils"/>
    </source>
</evidence>
<evidence type="ECO:0000313" key="3">
    <source>
        <dbReference type="EMBL" id="GKT26912.1"/>
    </source>
</evidence>
<feature type="compositionally biased region" description="Basic and acidic residues" evidence="2">
    <location>
        <begin position="1"/>
        <end position="11"/>
    </location>
</feature>
<proteinExistence type="predicted"/>
<dbReference type="Proteomes" id="UP001057375">
    <property type="component" value="Unassembled WGS sequence"/>
</dbReference>
<feature type="region of interest" description="Disordered" evidence="2">
    <location>
        <begin position="1"/>
        <end position="30"/>
    </location>
</feature>
<comment type="caution">
    <text evidence="3">The sequence shown here is derived from an EMBL/GenBank/DDBJ whole genome shotgun (WGS) entry which is preliminary data.</text>
</comment>
<evidence type="ECO:0000256" key="2">
    <source>
        <dbReference type="SAM" id="MobiDB-lite"/>
    </source>
</evidence>
<protein>
    <submittedName>
        <fullName evidence="3">Uncharacterized protein</fullName>
    </submittedName>
</protein>
<accession>A0ABQ5K808</accession>
<keyword evidence="1" id="KW-0175">Coiled coil</keyword>